<gene>
    <name evidence="3" type="ORF">ODALV1_LOCUS26301</name>
</gene>
<evidence type="ECO:0000256" key="1">
    <source>
        <dbReference type="SAM" id="MobiDB-lite"/>
    </source>
</evidence>
<name>A0ABP1RV21_9HEXA</name>
<feature type="chain" id="PRO_5047318417" evidence="2">
    <location>
        <begin position="27"/>
        <end position="252"/>
    </location>
</feature>
<feature type="compositionally biased region" description="Acidic residues" evidence="1">
    <location>
        <begin position="169"/>
        <end position="185"/>
    </location>
</feature>
<feature type="signal peptide" evidence="2">
    <location>
        <begin position="1"/>
        <end position="26"/>
    </location>
</feature>
<feature type="region of interest" description="Disordered" evidence="1">
    <location>
        <begin position="119"/>
        <end position="252"/>
    </location>
</feature>
<evidence type="ECO:0000313" key="3">
    <source>
        <dbReference type="EMBL" id="CAL8136130.1"/>
    </source>
</evidence>
<feature type="compositionally biased region" description="Polar residues" evidence="1">
    <location>
        <begin position="152"/>
        <end position="161"/>
    </location>
</feature>
<feature type="compositionally biased region" description="Low complexity" evidence="1">
    <location>
        <begin position="120"/>
        <end position="133"/>
    </location>
</feature>
<reference evidence="3 4" key="1">
    <citation type="submission" date="2024-08" db="EMBL/GenBank/DDBJ databases">
        <authorList>
            <person name="Cucini C."/>
            <person name="Frati F."/>
        </authorList>
    </citation>
    <scope>NUCLEOTIDE SEQUENCE [LARGE SCALE GENOMIC DNA]</scope>
</reference>
<dbReference type="EMBL" id="CAXLJM020000110">
    <property type="protein sequence ID" value="CAL8136130.1"/>
    <property type="molecule type" value="Genomic_DNA"/>
</dbReference>
<keyword evidence="2" id="KW-0732">Signal</keyword>
<keyword evidence="4" id="KW-1185">Reference proteome</keyword>
<accession>A0ABP1RV21</accession>
<evidence type="ECO:0000313" key="4">
    <source>
        <dbReference type="Proteomes" id="UP001642540"/>
    </source>
</evidence>
<protein>
    <submittedName>
        <fullName evidence="3">Uncharacterized protein</fullName>
    </submittedName>
</protein>
<organism evidence="3 4">
    <name type="scientific">Orchesella dallaii</name>
    <dbReference type="NCBI Taxonomy" id="48710"/>
    <lineage>
        <taxon>Eukaryota</taxon>
        <taxon>Metazoa</taxon>
        <taxon>Ecdysozoa</taxon>
        <taxon>Arthropoda</taxon>
        <taxon>Hexapoda</taxon>
        <taxon>Collembola</taxon>
        <taxon>Entomobryomorpha</taxon>
        <taxon>Entomobryoidea</taxon>
        <taxon>Orchesellidae</taxon>
        <taxon>Orchesellinae</taxon>
        <taxon>Orchesella</taxon>
    </lineage>
</organism>
<comment type="caution">
    <text evidence="3">The sequence shown here is derived from an EMBL/GenBank/DDBJ whole genome shotgun (WGS) entry which is preliminary data.</text>
</comment>
<evidence type="ECO:0000256" key="2">
    <source>
        <dbReference type="SAM" id="SignalP"/>
    </source>
</evidence>
<proteinExistence type="predicted"/>
<dbReference type="Proteomes" id="UP001642540">
    <property type="component" value="Unassembled WGS sequence"/>
</dbReference>
<sequence length="252" mass="26031">MAGGSTSLLIAVSVACAFALITVANAQLRLEFCGSTEILSLKCIENPGGFQINAQNRTVCFCVMLQGAIPTYNCIRADGKIKTEDLERLIETIRNATSALNSIIPAGTFSLPGIGGAGGQNNSAGGTPNPLAGGDLGGLPNPLPGGGLSGLTNIFGNRATASSSSSQEQVEDDESEDGEDDEASDIDSSIATNSLGIPEPGEITRLFEAADSSSDSPETRTLKPARSKGKSKERSRARFPSLGRNPINPFGR</sequence>